<dbReference type="SUPFAM" id="SSF53850">
    <property type="entry name" value="Periplasmic binding protein-like II"/>
    <property type="match status" value="1"/>
</dbReference>
<dbReference type="Gene3D" id="3.40.190.290">
    <property type="match status" value="1"/>
</dbReference>
<dbReference type="GO" id="GO:0000976">
    <property type="term" value="F:transcription cis-regulatory region binding"/>
    <property type="evidence" value="ECO:0007669"/>
    <property type="project" value="TreeGrafter"/>
</dbReference>
<dbReference type="InterPro" id="IPR005119">
    <property type="entry name" value="LysR_subst-bd"/>
</dbReference>
<keyword evidence="2" id="KW-0805">Transcription regulation</keyword>
<accession>A0A1I1Q721</accession>
<keyword evidence="7" id="KW-1185">Reference proteome</keyword>
<dbReference type="InterPro" id="IPR036390">
    <property type="entry name" value="WH_DNA-bd_sf"/>
</dbReference>
<dbReference type="PANTHER" id="PTHR30126:SF2">
    <property type="entry name" value="HTH-TYPE TRANSCRIPTIONAL REGULATOR YJIE"/>
    <property type="match status" value="1"/>
</dbReference>
<dbReference type="InterPro" id="IPR036388">
    <property type="entry name" value="WH-like_DNA-bd_sf"/>
</dbReference>
<evidence type="ECO:0000313" key="7">
    <source>
        <dbReference type="Proteomes" id="UP000198862"/>
    </source>
</evidence>
<evidence type="ECO:0000256" key="2">
    <source>
        <dbReference type="ARBA" id="ARBA00023015"/>
    </source>
</evidence>
<dbReference type="InterPro" id="IPR000847">
    <property type="entry name" value="LysR_HTH_N"/>
</dbReference>
<dbReference type="Gene3D" id="1.10.10.10">
    <property type="entry name" value="Winged helix-like DNA-binding domain superfamily/Winged helix DNA-binding domain"/>
    <property type="match status" value="1"/>
</dbReference>
<dbReference type="Pfam" id="PF00126">
    <property type="entry name" value="HTH_1"/>
    <property type="match status" value="1"/>
</dbReference>
<dbReference type="EMBL" id="FOLO01000036">
    <property type="protein sequence ID" value="SFD15023.1"/>
    <property type="molecule type" value="Genomic_DNA"/>
</dbReference>
<feature type="domain" description="HTH lysR-type" evidence="5">
    <location>
        <begin position="1"/>
        <end position="48"/>
    </location>
</feature>
<proteinExistence type="inferred from homology"/>
<dbReference type="PROSITE" id="PS50931">
    <property type="entry name" value="HTH_LYSR"/>
    <property type="match status" value="1"/>
</dbReference>
<dbReference type="AlphaFoldDB" id="A0A1I1Q721"/>
<keyword evidence="3 6" id="KW-0238">DNA-binding</keyword>
<evidence type="ECO:0000256" key="4">
    <source>
        <dbReference type="ARBA" id="ARBA00023163"/>
    </source>
</evidence>
<evidence type="ECO:0000256" key="3">
    <source>
        <dbReference type="ARBA" id="ARBA00023125"/>
    </source>
</evidence>
<dbReference type="GO" id="GO:0003700">
    <property type="term" value="F:DNA-binding transcription factor activity"/>
    <property type="evidence" value="ECO:0007669"/>
    <property type="project" value="InterPro"/>
</dbReference>
<dbReference type="PRINTS" id="PR00039">
    <property type="entry name" value="HTHLYSR"/>
</dbReference>
<dbReference type="Pfam" id="PF03466">
    <property type="entry name" value="LysR_substrate"/>
    <property type="match status" value="1"/>
</dbReference>
<dbReference type="Proteomes" id="UP000198862">
    <property type="component" value="Unassembled WGS sequence"/>
</dbReference>
<gene>
    <name evidence="6" type="ORF">SAMN02745724_03673</name>
</gene>
<evidence type="ECO:0000313" key="6">
    <source>
        <dbReference type="EMBL" id="SFD15023.1"/>
    </source>
</evidence>
<dbReference type="STRING" id="1123010.SAMN02745724_03673"/>
<comment type="similarity">
    <text evidence="1">Belongs to the LysR transcriptional regulatory family.</text>
</comment>
<sequence length="284" mass="32490">MLAQTKNFSRAAQLRHITQPAFSRRIKALETHLNCKLINRLYQPIKLTKEGLLFEQSALKIINELDFSLDQLHKADDKQVDLTISATHTLSLGVFPLLVQHLNQLNDQINTSLKVADADDCINLLSNKSCDYLLAFSDPLLATHQADSILLGTIKLLPVCKPDDNGKALYSLTDHSQKVPFLAYQYNIYLGRVVNQLLNNNRQILKMRQILEAPMADTLKMMAIQGLGIAWIPEFSIYDELANEQLTICGEKKWHPTLEVRLYRHHDQKKLLEPLWQHLMGFQL</sequence>
<keyword evidence="4" id="KW-0804">Transcription</keyword>
<evidence type="ECO:0000259" key="5">
    <source>
        <dbReference type="PROSITE" id="PS50931"/>
    </source>
</evidence>
<protein>
    <submittedName>
        <fullName evidence="6">DNA-binding transcriptional regulator, LysR family</fullName>
    </submittedName>
</protein>
<evidence type="ECO:0000256" key="1">
    <source>
        <dbReference type="ARBA" id="ARBA00009437"/>
    </source>
</evidence>
<organism evidence="6 7">
    <name type="scientific">Pseudoalteromonas denitrificans DSM 6059</name>
    <dbReference type="NCBI Taxonomy" id="1123010"/>
    <lineage>
        <taxon>Bacteria</taxon>
        <taxon>Pseudomonadati</taxon>
        <taxon>Pseudomonadota</taxon>
        <taxon>Gammaproteobacteria</taxon>
        <taxon>Alteromonadales</taxon>
        <taxon>Pseudoalteromonadaceae</taxon>
        <taxon>Pseudoalteromonas</taxon>
    </lineage>
</organism>
<dbReference type="CDD" id="cd05466">
    <property type="entry name" value="PBP2_LTTR_substrate"/>
    <property type="match status" value="1"/>
</dbReference>
<dbReference type="PANTHER" id="PTHR30126">
    <property type="entry name" value="HTH-TYPE TRANSCRIPTIONAL REGULATOR"/>
    <property type="match status" value="1"/>
</dbReference>
<dbReference type="SUPFAM" id="SSF46785">
    <property type="entry name" value="Winged helix' DNA-binding domain"/>
    <property type="match status" value="1"/>
</dbReference>
<reference evidence="6 7" key="1">
    <citation type="submission" date="2016-10" db="EMBL/GenBank/DDBJ databases">
        <authorList>
            <person name="de Groot N.N."/>
        </authorList>
    </citation>
    <scope>NUCLEOTIDE SEQUENCE [LARGE SCALE GENOMIC DNA]</scope>
    <source>
        <strain evidence="6 7">DSM 6059</strain>
    </source>
</reference>
<name>A0A1I1Q721_9GAMM</name>